<dbReference type="RefSeq" id="XP_064768990.1">
    <property type="nucleotide sequence ID" value="XM_064912460.1"/>
</dbReference>
<evidence type="ECO:0000313" key="3">
    <source>
        <dbReference type="EMBL" id="KAK7205957.1"/>
    </source>
</evidence>
<feature type="compositionally biased region" description="Polar residues" evidence="1">
    <location>
        <begin position="249"/>
        <end position="259"/>
    </location>
</feature>
<feature type="region of interest" description="Disordered" evidence="1">
    <location>
        <begin position="72"/>
        <end position="106"/>
    </location>
</feature>
<organism evidence="3 4">
    <name type="scientific">Myxozyma melibiosi</name>
    <dbReference type="NCBI Taxonomy" id="54550"/>
    <lineage>
        <taxon>Eukaryota</taxon>
        <taxon>Fungi</taxon>
        <taxon>Dikarya</taxon>
        <taxon>Ascomycota</taxon>
        <taxon>Saccharomycotina</taxon>
        <taxon>Lipomycetes</taxon>
        <taxon>Lipomycetales</taxon>
        <taxon>Lipomycetaceae</taxon>
        <taxon>Myxozyma</taxon>
    </lineage>
</organism>
<feature type="transmembrane region" description="Helical" evidence="2">
    <location>
        <begin position="590"/>
        <end position="616"/>
    </location>
</feature>
<dbReference type="EMBL" id="JBBJBU010000004">
    <property type="protein sequence ID" value="KAK7205957.1"/>
    <property type="molecule type" value="Genomic_DNA"/>
</dbReference>
<accession>A0ABR1F7Z2</accession>
<protein>
    <submittedName>
        <fullName evidence="3">Uncharacterized protein</fullName>
    </submittedName>
</protein>
<gene>
    <name evidence="3" type="ORF">BZA70DRAFT_277521</name>
</gene>
<name>A0ABR1F7Z2_9ASCO</name>
<keyword evidence="2" id="KW-0472">Membrane</keyword>
<feature type="compositionally biased region" description="Polar residues" evidence="1">
    <location>
        <begin position="1"/>
        <end position="13"/>
    </location>
</feature>
<sequence>MQAVTFNSPTCGSNDIDPDLDIDLDENDEHAATEPANQADAEIQFLRQFASTDGGRYPPLIHSPLIRSASAGLSPQLGSPGAAQAGDLAQPKSGPGSAVSPGSAMSFSDYSGQHHRIYSPTHLHPVCDGEKGLTPASATSADLLDLMNEKLSESPSKSPKSAVFLAMSPGVPPAEQAELEQRLKLQLASSIDLMQPPPEDTFDYASAYYNSIADEEKKDGSDPAEENVMAKPLFVNCDTPAVLEKTSEDSSPWSASQMHPASIDESVKPPPMSLSVDTSAYARNKNPVLPPPILLSSGTSSSGQSCLSSSDSAGRPTSSVSFVDDIIERETEMKKDAAAPSTADSRLSFHFTSFPQVSAVDCPSADHDEIPSVKDTPSENESPVIPSISVQAPSSGSEASVLFVDAVVEEDHTLSSSSGTSPSSFQTREDITKLEKDEQAMTPVNSLASIIKVPPKALMKDHDADKVDLADISIAIDGCFASKLDDGLQLFTPTSPRRFPGSAHLTPLRLAPRVRDLIEADDSSVKSMEEVPFWWRYLVYPFYSLLPRKTFFNTPERAWHRRLGHTVETQLTEETSPERQLAISMRRQKVMWNVLGLVFTGVLLGGVIAGVAVYFYGPGAEGGLVLGKYASVSAGAGASGAA</sequence>
<evidence type="ECO:0000313" key="4">
    <source>
        <dbReference type="Proteomes" id="UP001498771"/>
    </source>
</evidence>
<keyword evidence="2" id="KW-0812">Transmembrane</keyword>
<dbReference type="GeneID" id="90037972"/>
<feature type="compositionally biased region" description="Acidic residues" evidence="1">
    <location>
        <begin position="16"/>
        <end position="28"/>
    </location>
</feature>
<evidence type="ECO:0000256" key="1">
    <source>
        <dbReference type="SAM" id="MobiDB-lite"/>
    </source>
</evidence>
<feature type="compositionally biased region" description="Low complexity" evidence="1">
    <location>
        <begin position="91"/>
        <end position="106"/>
    </location>
</feature>
<proteinExistence type="predicted"/>
<feature type="region of interest" description="Disordered" evidence="1">
    <location>
        <begin position="244"/>
        <end position="321"/>
    </location>
</feature>
<feature type="region of interest" description="Disordered" evidence="1">
    <location>
        <begin position="362"/>
        <end position="384"/>
    </location>
</feature>
<keyword evidence="2" id="KW-1133">Transmembrane helix</keyword>
<comment type="caution">
    <text evidence="3">The sequence shown here is derived from an EMBL/GenBank/DDBJ whole genome shotgun (WGS) entry which is preliminary data.</text>
</comment>
<reference evidence="3 4" key="1">
    <citation type="submission" date="2024-03" db="EMBL/GenBank/DDBJ databases">
        <title>Genome-scale model development and genomic sequencing of the oleaginous clade Lipomyces.</title>
        <authorList>
            <consortium name="Lawrence Berkeley National Laboratory"/>
            <person name="Czajka J.J."/>
            <person name="Han Y."/>
            <person name="Kim J."/>
            <person name="Mondo S.J."/>
            <person name="Hofstad B.A."/>
            <person name="Robles A."/>
            <person name="Haridas S."/>
            <person name="Riley R."/>
            <person name="LaButti K."/>
            <person name="Pangilinan J."/>
            <person name="Andreopoulos W."/>
            <person name="Lipzen A."/>
            <person name="Yan J."/>
            <person name="Wang M."/>
            <person name="Ng V."/>
            <person name="Grigoriev I.V."/>
            <person name="Spatafora J.W."/>
            <person name="Magnuson J.K."/>
            <person name="Baker S.E."/>
            <person name="Pomraning K.R."/>
        </authorList>
    </citation>
    <scope>NUCLEOTIDE SEQUENCE [LARGE SCALE GENOMIC DNA]</scope>
    <source>
        <strain evidence="3 4">Phaff 52-87</strain>
    </source>
</reference>
<dbReference type="Proteomes" id="UP001498771">
    <property type="component" value="Unassembled WGS sequence"/>
</dbReference>
<feature type="region of interest" description="Disordered" evidence="1">
    <location>
        <begin position="1"/>
        <end position="39"/>
    </location>
</feature>
<feature type="compositionally biased region" description="Low complexity" evidence="1">
    <location>
        <begin position="294"/>
        <end position="314"/>
    </location>
</feature>
<evidence type="ECO:0000256" key="2">
    <source>
        <dbReference type="SAM" id="Phobius"/>
    </source>
</evidence>
<keyword evidence="4" id="KW-1185">Reference proteome</keyword>